<dbReference type="EMBL" id="MG592536">
    <property type="protein sequence ID" value="AUR92102.1"/>
    <property type="molecule type" value="Genomic_DNA"/>
</dbReference>
<sequence length="711" mass="80011">MDMKPARFKSTEAEKMKEMFLAAQAGASDHHTAIAHWENLISPPKVVDSNEVEQTRSEITLKHIRKLLEWRYPVLEQAFLAKEDLYAPKGRDEYDGQLAQFHRTLLNYQLNNEMDKTTIITRAVRAYMNQATAIGYLGWNMKKEKALQIDAIFGYGFVAKSSPMYEVLEKEYIEINKILSEHPNRKTSIPLHMVEGASHYAKYSSVKDVTIKGFTQNMSKKDVLIANHPTINILNVYDVYGAPECKTNLQDSPYVFYKYPEYIYELQRNDDYDTKNIDWTTVEAITPAGNAGISYDAGDVRNQVEVIEFWGMYDLNNDGQVEPCRVLWVDGHILEAIPNPYPDKKHPFYSAAYLPAPKLDTFYGESDALLVEDNQAILSAMHRGFIDIHGNSAYGQKGVAKDVLDPVNRDKFLRGENFEYDSNVVDPNALFQTFDFPDIAQSAIAYVSMLNADSEALTGIKGFNEGISGNSYGDTAAGVKGLLSATALRETSITNRLAQMFIAMGKRIMYLNTLYLDKEKILSLLGREGMIVKSILNPLIDVKVDISNQAEDNLKAQEMSFMLQTLGNTIPPKLAQVMLQEIARLRNMQTLENEIKLYKEEPPQPSEAEQEIQALQIELLKAQIANEKGRARQADSSANLNESKIPNEQAKTAKTEAETKEKEVQTERVSSGQETKDKISIISAQAESNISAAVFKERQIRGNGNNVPSQN</sequence>
<organism evidence="2 3">
    <name type="scientific">Vibrio phage 1.169.O._10N.261.52.B1</name>
    <dbReference type="NCBI Taxonomy" id="1881213"/>
    <lineage>
        <taxon>Viruses</taxon>
        <taxon>Duplodnaviria</taxon>
        <taxon>Heunggongvirae</taxon>
        <taxon>Uroviricota</taxon>
        <taxon>Caudoviricetes</taxon>
        <taxon>Schitoviridae</taxon>
        <taxon>Mukerjeevirus</taxon>
        <taxon>Mukerjeevirus mv52B1</taxon>
    </lineage>
</organism>
<proteinExistence type="predicted"/>
<evidence type="ECO:0000313" key="3">
    <source>
        <dbReference type="Proteomes" id="UP000267376"/>
    </source>
</evidence>
<dbReference type="InterPro" id="IPR056909">
    <property type="entry name" value="SU10_portal"/>
</dbReference>
<name>A0A2I7REM8_9CAUD</name>
<reference evidence="2 3" key="1">
    <citation type="submission" date="2017-11" db="EMBL/GenBank/DDBJ databases">
        <title>A major lineage of nontailed dsDNA viruses as unrecognized killers of marine bacteria.</title>
        <authorList>
            <person name="Kauffman K.M."/>
            <person name="Hussain F.A."/>
            <person name="Yang J."/>
            <person name="Arevalo P."/>
            <person name="Brown J.M."/>
            <person name="Chang W.K."/>
            <person name="VanInsberghe D."/>
            <person name="Elsherbini J."/>
            <person name="Cutler M.B."/>
            <person name="Kelly L."/>
            <person name="Polz M.F."/>
        </authorList>
    </citation>
    <scope>NUCLEOTIDE SEQUENCE [LARGE SCALE GENOMIC DNA]</scope>
</reference>
<keyword evidence="3" id="KW-1185">Reference proteome</keyword>
<gene>
    <name evidence="2" type="ORF">NVP1169O_74</name>
</gene>
<dbReference type="Pfam" id="PF23899">
    <property type="entry name" value="SU10_portal"/>
    <property type="match status" value="1"/>
</dbReference>
<evidence type="ECO:0000256" key="1">
    <source>
        <dbReference type="SAM" id="MobiDB-lite"/>
    </source>
</evidence>
<accession>A0A2I7REM8</accession>
<protein>
    <submittedName>
        <fullName evidence="2">Coil containing protein</fullName>
    </submittedName>
</protein>
<evidence type="ECO:0000313" key="2">
    <source>
        <dbReference type="EMBL" id="AUR92102.1"/>
    </source>
</evidence>
<dbReference type="Proteomes" id="UP000267376">
    <property type="component" value="Segment"/>
</dbReference>
<feature type="compositionally biased region" description="Basic and acidic residues" evidence="1">
    <location>
        <begin position="651"/>
        <end position="666"/>
    </location>
</feature>
<feature type="compositionally biased region" description="Polar residues" evidence="1">
    <location>
        <begin position="634"/>
        <end position="646"/>
    </location>
</feature>
<feature type="region of interest" description="Disordered" evidence="1">
    <location>
        <begin position="628"/>
        <end position="680"/>
    </location>
</feature>